<protein>
    <submittedName>
        <fullName evidence="2">Uncharacterized protein</fullName>
    </submittedName>
</protein>
<feature type="compositionally biased region" description="Basic and acidic residues" evidence="1">
    <location>
        <begin position="10"/>
        <end position="20"/>
    </location>
</feature>
<dbReference type="AlphaFoldDB" id="A0AAV3RSG7"/>
<keyword evidence="3" id="KW-1185">Reference proteome</keyword>
<dbReference type="Proteomes" id="UP001454036">
    <property type="component" value="Unassembled WGS sequence"/>
</dbReference>
<feature type="region of interest" description="Disordered" evidence="1">
    <location>
        <begin position="212"/>
        <end position="295"/>
    </location>
</feature>
<dbReference type="PANTHER" id="PTHR48475:SF2">
    <property type="entry name" value="RIBONUCLEASE H"/>
    <property type="match status" value="1"/>
</dbReference>
<dbReference type="PANTHER" id="PTHR48475">
    <property type="entry name" value="RIBONUCLEASE H"/>
    <property type="match status" value="1"/>
</dbReference>
<evidence type="ECO:0000313" key="2">
    <source>
        <dbReference type="EMBL" id="GAA0183334.1"/>
    </source>
</evidence>
<feature type="region of interest" description="Disordered" evidence="1">
    <location>
        <begin position="1"/>
        <end position="25"/>
    </location>
</feature>
<organism evidence="2 3">
    <name type="scientific">Lithospermum erythrorhizon</name>
    <name type="common">Purple gromwell</name>
    <name type="synonym">Lithospermum officinale var. erythrorhizon</name>
    <dbReference type="NCBI Taxonomy" id="34254"/>
    <lineage>
        <taxon>Eukaryota</taxon>
        <taxon>Viridiplantae</taxon>
        <taxon>Streptophyta</taxon>
        <taxon>Embryophyta</taxon>
        <taxon>Tracheophyta</taxon>
        <taxon>Spermatophyta</taxon>
        <taxon>Magnoliopsida</taxon>
        <taxon>eudicotyledons</taxon>
        <taxon>Gunneridae</taxon>
        <taxon>Pentapetalae</taxon>
        <taxon>asterids</taxon>
        <taxon>lamiids</taxon>
        <taxon>Boraginales</taxon>
        <taxon>Boraginaceae</taxon>
        <taxon>Boraginoideae</taxon>
        <taxon>Lithospermeae</taxon>
        <taxon>Lithospermum</taxon>
    </lineage>
</organism>
<feature type="compositionally biased region" description="Pro residues" evidence="1">
    <location>
        <begin position="233"/>
        <end position="242"/>
    </location>
</feature>
<evidence type="ECO:0000313" key="3">
    <source>
        <dbReference type="Proteomes" id="UP001454036"/>
    </source>
</evidence>
<name>A0AAV3RSG7_LITER</name>
<comment type="caution">
    <text evidence="2">The sequence shown here is derived from an EMBL/GenBank/DDBJ whole genome shotgun (WGS) entry which is preliminary data.</text>
</comment>
<accession>A0AAV3RSG7</accession>
<gene>
    <name evidence="2" type="ORF">LIER_30760</name>
</gene>
<feature type="region of interest" description="Disordered" evidence="1">
    <location>
        <begin position="120"/>
        <end position="156"/>
    </location>
</feature>
<sequence>MGTGVLPRINKADKSPDRSGRRGTPASRYLHLRVGDVLQLYLAVSMIEAAKPRVWLLYVVGASNPGGSGAEKLLWSPEGHKIQYALRFTFTAMNNEAEFEAFANGLSLSNSLGQNTSITCPTGKESRSREVVPPGHSGVRADAGLHPGGVGAGRSLPDERETARVSYYAKLANEEGLGINLDLLEEKRIGVVYKMARYNDKVAAHYNKKILSRRPGPQSMTCIHQGKPGKQRPSPPSLPPRVGPRLRIGKAPSELRTVGTPHPSRTPTGGTPRNSPEPGWSPNGPPRLLWRALAP</sequence>
<dbReference type="EMBL" id="BAABME010011163">
    <property type="protein sequence ID" value="GAA0183334.1"/>
    <property type="molecule type" value="Genomic_DNA"/>
</dbReference>
<reference evidence="2 3" key="1">
    <citation type="submission" date="2024-01" db="EMBL/GenBank/DDBJ databases">
        <title>The complete chloroplast genome sequence of Lithospermum erythrorhizon: insights into the phylogenetic relationship among Boraginaceae species and the maternal lineages of purple gromwells.</title>
        <authorList>
            <person name="Okada T."/>
            <person name="Watanabe K."/>
        </authorList>
    </citation>
    <scope>NUCLEOTIDE SEQUENCE [LARGE SCALE GENOMIC DNA]</scope>
</reference>
<proteinExistence type="predicted"/>
<evidence type="ECO:0000256" key="1">
    <source>
        <dbReference type="SAM" id="MobiDB-lite"/>
    </source>
</evidence>
<feature type="compositionally biased region" description="Polar residues" evidence="1">
    <location>
        <begin position="263"/>
        <end position="274"/>
    </location>
</feature>